<evidence type="ECO:0000313" key="5">
    <source>
        <dbReference type="Proteomes" id="UP000254374"/>
    </source>
</evidence>
<sequence length="230" mass="25235">MSPKIYISYAITPSKELVISSYHEKVQSMINGFALIKKDGLKSGDLKKLEGELPEQYDNNDVKNKLLELLTIIKNSGDFDKVTYRGDLNLCTRKKEELAPFLFDGTLNNFFSGKEVQLILESANTEYVQGAIEFADKIEMTGLILQTKSGIKEVLSKNYPPANANKSSSETPVPVPETSELAKSTVNITEPLALSDALSKVGVFNTAGNENSTSSTNETPRPGFTTKITE</sequence>
<protein>
    <submittedName>
        <fullName evidence="3">Uncharacterized protein</fullName>
    </submittedName>
</protein>
<dbReference type="STRING" id="464.Lgor_0321"/>
<dbReference type="RefSeq" id="WP_058466834.1">
    <property type="nucleotide sequence ID" value="NZ_CAAAIX010000026.1"/>
</dbReference>
<feature type="compositionally biased region" description="Polar residues" evidence="1">
    <location>
        <begin position="207"/>
        <end position="219"/>
    </location>
</feature>
<dbReference type="EMBL" id="UGGV01000001">
    <property type="protein sequence ID" value="STO23967.1"/>
    <property type="molecule type" value="Genomic_DNA"/>
</dbReference>
<evidence type="ECO:0000313" key="3">
    <source>
        <dbReference type="EMBL" id="STO23967.1"/>
    </source>
</evidence>
<evidence type="ECO:0000313" key="4">
    <source>
        <dbReference type="Proteomes" id="UP000186808"/>
    </source>
</evidence>
<gene>
    <name evidence="3" type="ORF">NCTC11401_00773</name>
    <name evidence="2" type="ORF">SAMN05421777_12354</name>
</gene>
<organism evidence="3 5">
    <name type="scientific">Fluoribacter gormanii</name>
    <dbReference type="NCBI Taxonomy" id="464"/>
    <lineage>
        <taxon>Bacteria</taxon>
        <taxon>Pseudomonadati</taxon>
        <taxon>Pseudomonadota</taxon>
        <taxon>Gammaproteobacteria</taxon>
        <taxon>Legionellales</taxon>
        <taxon>Legionellaceae</taxon>
        <taxon>Fluoribacter</taxon>
    </lineage>
</organism>
<keyword evidence="4" id="KW-1185">Reference proteome</keyword>
<accession>A0A377GGL1</accession>
<name>A0A377GGL1_9GAMM</name>
<dbReference type="EMBL" id="FTNL01000023">
    <property type="protein sequence ID" value="SIR76722.1"/>
    <property type="molecule type" value="Genomic_DNA"/>
</dbReference>
<dbReference type="OrthoDB" id="5654120at2"/>
<dbReference type="Proteomes" id="UP000254374">
    <property type="component" value="Unassembled WGS sequence"/>
</dbReference>
<dbReference type="AlphaFoldDB" id="A0A377GGL1"/>
<evidence type="ECO:0000256" key="1">
    <source>
        <dbReference type="SAM" id="MobiDB-lite"/>
    </source>
</evidence>
<proteinExistence type="predicted"/>
<evidence type="ECO:0000313" key="2">
    <source>
        <dbReference type="EMBL" id="SIR76722.1"/>
    </source>
</evidence>
<feature type="region of interest" description="Disordered" evidence="1">
    <location>
        <begin position="207"/>
        <end position="230"/>
    </location>
</feature>
<reference evidence="3 5" key="2">
    <citation type="submission" date="2018-06" db="EMBL/GenBank/DDBJ databases">
        <authorList>
            <consortium name="Pathogen Informatics"/>
            <person name="Doyle S."/>
        </authorList>
    </citation>
    <scope>NUCLEOTIDE SEQUENCE [LARGE SCALE GENOMIC DNA]</scope>
    <source>
        <strain evidence="3 5">NCTC11401</strain>
    </source>
</reference>
<dbReference type="Proteomes" id="UP000186808">
    <property type="component" value="Unassembled WGS sequence"/>
</dbReference>
<reference evidence="2 4" key="1">
    <citation type="submission" date="2017-01" db="EMBL/GenBank/DDBJ databases">
        <authorList>
            <person name="Varghese N."/>
            <person name="Submissions S."/>
        </authorList>
    </citation>
    <scope>NUCLEOTIDE SEQUENCE [LARGE SCALE GENOMIC DNA]</scope>
    <source>
        <strain evidence="2 4">ATCC 33342</strain>
    </source>
</reference>